<feature type="chain" id="PRO_5035624856" description="C1q domain-containing protein" evidence="6">
    <location>
        <begin position="22"/>
        <end position="306"/>
    </location>
</feature>
<feature type="region of interest" description="Disordered" evidence="5">
    <location>
        <begin position="134"/>
        <end position="155"/>
    </location>
</feature>
<keyword evidence="10" id="KW-1185">Reference proteome</keyword>
<protein>
    <recommendedName>
        <fullName evidence="7">C1q domain-containing protein</fullName>
    </recommendedName>
</protein>
<keyword evidence="3 6" id="KW-0732">Signal</keyword>
<feature type="domain" description="C1q" evidence="7">
    <location>
        <begin position="170"/>
        <end position="306"/>
    </location>
</feature>
<dbReference type="PRINTS" id="PR00007">
    <property type="entry name" value="COMPLEMNTC1Q"/>
</dbReference>
<comment type="subcellular location">
    <subcellularLocation>
        <location evidence="1">Secreted</location>
    </subcellularLocation>
</comment>
<comment type="caution">
    <text evidence="9">The sequence shown here is derived from an EMBL/GenBank/DDBJ whole genome shotgun (WGS) entry which is preliminary data.</text>
</comment>
<dbReference type="PANTHER" id="PTHR22923">
    <property type="entry name" value="CEREBELLIN-RELATED"/>
    <property type="match status" value="1"/>
</dbReference>
<dbReference type="AlphaFoldDB" id="A0A8B6HI35"/>
<evidence type="ECO:0000313" key="8">
    <source>
        <dbReference type="EMBL" id="VDI70172.1"/>
    </source>
</evidence>
<evidence type="ECO:0000256" key="3">
    <source>
        <dbReference type="ARBA" id="ARBA00022729"/>
    </source>
</evidence>
<dbReference type="InterPro" id="IPR050822">
    <property type="entry name" value="Cerebellin_Synaptic_Org"/>
</dbReference>
<organism evidence="9 10">
    <name type="scientific">Mytilus galloprovincialis</name>
    <name type="common">Mediterranean mussel</name>
    <dbReference type="NCBI Taxonomy" id="29158"/>
    <lineage>
        <taxon>Eukaryota</taxon>
        <taxon>Metazoa</taxon>
        <taxon>Spiralia</taxon>
        <taxon>Lophotrochozoa</taxon>
        <taxon>Mollusca</taxon>
        <taxon>Bivalvia</taxon>
        <taxon>Autobranchia</taxon>
        <taxon>Pteriomorphia</taxon>
        <taxon>Mytilida</taxon>
        <taxon>Mytiloidea</taxon>
        <taxon>Mytilidae</taxon>
        <taxon>Mytilinae</taxon>
        <taxon>Mytilus</taxon>
    </lineage>
</organism>
<proteinExistence type="predicted"/>
<sequence length="306" mass="34329">MLLATFLLLFVVSLSRSAVWCFNINAELFNSPFDISEAVSKILEDNQLFKSQLKVMADEMEHYKSRVKVLESDLASTNRELISTKQNAKNTNNRVKVLERELLITKEISKTRAEIQKFDSVSLSVSDRIQISEQNSSDNGYAKDSVFQESNLPNKSDTSKDIKRLLVRDNFPPVVAFSSTMDSHKENLGIGQTVLFEHVITNIGNGLDPNTSIFKAPITGVYHFDVIIMSHLGEDMETEIVKNGNGLVRLYSGNGDTWGVGMQAIVIQMNAGDDVWVRVYNNRGVNDGNIRVFGEFWSSFSGFLLQ</sequence>
<keyword evidence="2" id="KW-0964">Secreted</keyword>
<dbReference type="OrthoDB" id="10071402at2759"/>
<dbReference type="Proteomes" id="UP000596742">
    <property type="component" value="Unassembled WGS sequence"/>
</dbReference>
<keyword evidence="4" id="KW-0175">Coiled coil</keyword>
<dbReference type="EMBL" id="UYJE01010094">
    <property type="protein sequence ID" value="VDI79698.1"/>
    <property type="molecule type" value="Genomic_DNA"/>
</dbReference>
<evidence type="ECO:0000256" key="6">
    <source>
        <dbReference type="SAM" id="SignalP"/>
    </source>
</evidence>
<feature type="coiled-coil region" evidence="4">
    <location>
        <begin position="53"/>
        <end position="101"/>
    </location>
</feature>
<feature type="signal peptide" evidence="6">
    <location>
        <begin position="1"/>
        <end position="21"/>
    </location>
</feature>
<name>A0A8B6HI35_MYTGA</name>
<evidence type="ECO:0000313" key="10">
    <source>
        <dbReference type="Proteomes" id="UP000596742"/>
    </source>
</evidence>
<reference evidence="9" key="1">
    <citation type="submission" date="2018-11" db="EMBL/GenBank/DDBJ databases">
        <authorList>
            <person name="Alioto T."/>
            <person name="Alioto T."/>
        </authorList>
    </citation>
    <scope>NUCLEOTIDE SEQUENCE</scope>
</reference>
<dbReference type="SMART" id="SM00110">
    <property type="entry name" value="C1Q"/>
    <property type="match status" value="1"/>
</dbReference>
<dbReference type="EMBL" id="UYJE01009114">
    <property type="protein sequence ID" value="VDI70172.1"/>
    <property type="molecule type" value="Genomic_DNA"/>
</dbReference>
<evidence type="ECO:0000313" key="9">
    <source>
        <dbReference type="EMBL" id="VDI79698.1"/>
    </source>
</evidence>
<dbReference type="PROSITE" id="PS50871">
    <property type="entry name" value="C1Q"/>
    <property type="match status" value="1"/>
</dbReference>
<evidence type="ECO:0000256" key="4">
    <source>
        <dbReference type="SAM" id="Coils"/>
    </source>
</evidence>
<dbReference type="InterPro" id="IPR001073">
    <property type="entry name" value="C1q_dom"/>
</dbReference>
<dbReference type="SUPFAM" id="SSF57997">
    <property type="entry name" value="Tropomyosin"/>
    <property type="match status" value="1"/>
</dbReference>
<accession>A0A8B6HI35</accession>
<dbReference type="InterPro" id="IPR008983">
    <property type="entry name" value="Tumour_necrosis_fac-like_dom"/>
</dbReference>
<dbReference type="GO" id="GO:0005576">
    <property type="term" value="C:extracellular region"/>
    <property type="evidence" value="ECO:0007669"/>
    <property type="project" value="UniProtKB-SubCell"/>
</dbReference>
<dbReference type="Pfam" id="PF00386">
    <property type="entry name" value="C1q"/>
    <property type="match status" value="1"/>
</dbReference>
<evidence type="ECO:0000259" key="7">
    <source>
        <dbReference type="PROSITE" id="PS50871"/>
    </source>
</evidence>
<dbReference type="PANTHER" id="PTHR22923:SF116">
    <property type="entry name" value="C1Q DOMAIN-CONTAINING PROTEIN"/>
    <property type="match status" value="1"/>
</dbReference>
<dbReference type="SUPFAM" id="SSF49842">
    <property type="entry name" value="TNF-like"/>
    <property type="match status" value="1"/>
</dbReference>
<evidence type="ECO:0000256" key="2">
    <source>
        <dbReference type="ARBA" id="ARBA00022525"/>
    </source>
</evidence>
<evidence type="ECO:0000256" key="1">
    <source>
        <dbReference type="ARBA" id="ARBA00004613"/>
    </source>
</evidence>
<dbReference type="Gene3D" id="2.60.120.40">
    <property type="match status" value="1"/>
</dbReference>
<gene>
    <name evidence="8" type="ORF">MGAL_10B016874</name>
    <name evidence="9" type="ORF">MGAL_10B061131</name>
</gene>
<evidence type="ECO:0000256" key="5">
    <source>
        <dbReference type="SAM" id="MobiDB-lite"/>
    </source>
</evidence>